<organism evidence="3 4">
    <name type="scientific">Brevibacillus reuszeri</name>
    <dbReference type="NCBI Taxonomy" id="54915"/>
    <lineage>
        <taxon>Bacteria</taxon>
        <taxon>Bacillati</taxon>
        <taxon>Bacillota</taxon>
        <taxon>Bacilli</taxon>
        <taxon>Bacillales</taxon>
        <taxon>Paenibacillaceae</taxon>
        <taxon>Brevibacillus</taxon>
    </lineage>
</organism>
<dbReference type="OrthoDB" id="9775096at2"/>
<accession>A0A0K9YPY6</accession>
<dbReference type="Pfam" id="PF13354">
    <property type="entry name" value="Beta-lactamase2"/>
    <property type="match status" value="1"/>
</dbReference>
<reference evidence="2 5" key="3">
    <citation type="submission" date="2019-06" db="EMBL/GenBank/DDBJ databases">
        <title>Whole genome shotgun sequence of Brevibacillus reuszeri NBRC 15719.</title>
        <authorList>
            <person name="Hosoyama A."/>
            <person name="Uohara A."/>
            <person name="Ohji S."/>
            <person name="Ichikawa N."/>
        </authorList>
    </citation>
    <scope>NUCLEOTIDE SEQUENCE [LARGE SCALE GENOMIC DNA]</scope>
    <source>
        <strain evidence="2 5">NBRC 15719</strain>
    </source>
</reference>
<evidence type="ECO:0000313" key="4">
    <source>
        <dbReference type="Proteomes" id="UP000036834"/>
    </source>
</evidence>
<reference evidence="3" key="2">
    <citation type="submission" date="2015-07" db="EMBL/GenBank/DDBJ databases">
        <title>MeaNS - Measles Nucleotide Surveillance Program.</title>
        <authorList>
            <person name="Tran T."/>
            <person name="Druce J."/>
        </authorList>
    </citation>
    <scope>NUCLEOTIDE SEQUENCE</scope>
    <source>
        <strain evidence="3">DSM 9887</strain>
    </source>
</reference>
<dbReference type="SUPFAM" id="SSF56601">
    <property type="entry name" value="beta-lactamase/transpeptidase-like"/>
    <property type="match status" value="1"/>
</dbReference>
<comment type="caution">
    <text evidence="3">The sequence shown here is derived from an EMBL/GenBank/DDBJ whole genome shotgun (WGS) entry which is preliminary data.</text>
</comment>
<sequence length="291" mass="31769">MSLEQKLLDVISDVSGTFGVAVKHLQTGEAASINGDQLFQLASTFKIPILAALYRDVEAGKLSLEDRIKITEEDMVPGSGVLQELHLGVEVTVKDLAMLMIIVSDNLATDQLLKLVGTDQVTAYMRELGLADVHIHHSCWDLLSLCVGMEPSAYSQQALNQIKAWQFDPSSIVFQADPRNNVGTPVDMAKLVELIALKELISEQACDGMLDILFRQQFNSRLPYMLPGKAKVAHKTGTLSSVVNDVGVVYLPDNKGAFSIAVLSKDNPSMEEGERTIGRIARAAYDHFVNA</sequence>
<evidence type="ECO:0000259" key="1">
    <source>
        <dbReference type="Pfam" id="PF13354"/>
    </source>
</evidence>
<evidence type="ECO:0000313" key="5">
    <source>
        <dbReference type="Proteomes" id="UP000319578"/>
    </source>
</evidence>
<dbReference type="GO" id="GO:0046677">
    <property type="term" value="P:response to antibiotic"/>
    <property type="evidence" value="ECO:0007669"/>
    <property type="project" value="InterPro"/>
</dbReference>
<dbReference type="STRING" id="54915.ADS79_17745"/>
<keyword evidence="5" id="KW-1185">Reference proteome</keyword>
<dbReference type="Proteomes" id="UP000036834">
    <property type="component" value="Unassembled WGS sequence"/>
</dbReference>
<dbReference type="EMBL" id="BJON01000014">
    <property type="protein sequence ID" value="GED69812.1"/>
    <property type="molecule type" value="Genomic_DNA"/>
</dbReference>
<evidence type="ECO:0000313" key="3">
    <source>
        <dbReference type="EMBL" id="KNB70717.1"/>
    </source>
</evidence>
<evidence type="ECO:0000313" key="2">
    <source>
        <dbReference type="EMBL" id="GED69812.1"/>
    </source>
</evidence>
<dbReference type="EMBL" id="LGIQ01000009">
    <property type="protein sequence ID" value="KNB70717.1"/>
    <property type="molecule type" value="Genomic_DNA"/>
</dbReference>
<name>A0A0K9YPY6_9BACL</name>
<dbReference type="Proteomes" id="UP000319578">
    <property type="component" value="Unassembled WGS sequence"/>
</dbReference>
<feature type="domain" description="Beta-lactamase class A catalytic" evidence="1">
    <location>
        <begin position="19"/>
        <end position="263"/>
    </location>
</feature>
<dbReference type="AlphaFoldDB" id="A0A0K9YPY6"/>
<proteinExistence type="predicted"/>
<protein>
    <submittedName>
        <fullName evidence="3">Beta-lactamase</fullName>
    </submittedName>
</protein>
<dbReference type="GO" id="GO:0008800">
    <property type="term" value="F:beta-lactamase activity"/>
    <property type="evidence" value="ECO:0007669"/>
    <property type="project" value="InterPro"/>
</dbReference>
<dbReference type="InterPro" id="IPR045155">
    <property type="entry name" value="Beta-lactam_cat"/>
</dbReference>
<gene>
    <name evidence="3" type="ORF">ADS79_17745</name>
    <name evidence="2" type="ORF">BRE01_35140</name>
</gene>
<dbReference type="InterPro" id="IPR012338">
    <property type="entry name" value="Beta-lactam/transpept-like"/>
</dbReference>
<dbReference type="InterPro" id="IPR000871">
    <property type="entry name" value="Beta-lactam_class-A"/>
</dbReference>
<dbReference type="PRINTS" id="PR00118">
    <property type="entry name" value="BLACTAMASEA"/>
</dbReference>
<dbReference type="PANTHER" id="PTHR35333">
    <property type="entry name" value="BETA-LACTAMASE"/>
    <property type="match status" value="1"/>
</dbReference>
<dbReference type="Gene3D" id="3.40.710.10">
    <property type="entry name" value="DD-peptidase/beta-lactamase superfamily"/>
    <property type="match status" value="1"/>
</dbReference>
<dbReference type="GO" id="GO:0030655">
    <property type="term" value="P:beta-lactam antibiotic catabolic process"/>
    <property type="evidence" value="ECO:0007669"/>
    <property type="project" value="InterPro"/>
</dbReference>
<dbReference type="PANTHER" id="PTHR35333:SF3">
    <property type="entry name" value="BETA-LACTAMASE-TYPE TRANSPEPTIDASE FOLD CONTAINING PROTEIN"/>
    <property type="match status" value="1"/>
</dbReference>
<reference evidence="4" key="1">
    <citation type="submission" date="2015-07" db="EMBL/GenBank/DDBJ databases">
        <title>Genome sequencing project for genomic taxonomy and phylogenomics of Bacillus-like bacteria.</title>
        <authorList>
            <person name="Liu B."/>
            <person name="Wang J."/>
            <person name="Zhu Y."/>
            <person name="Liu G."/>
            <person name="Chen Q."/>
            <person name="Chen Z."/>
            <person name="Lan J."/>
            <person name="Che J."/>
            <person name="Ge C."/>
            <person name="Shi H."/>
            <person name="Pan Z."/>
            <person name="Liu X."/>
        </authorList>
    </citation>
    <scope>NUCLEOTIDE SEQUENCE [LARGE SCALE GENOMIC DNA]</scope>
    <source>
        <strain evidence="4">DSM 9887</strain>
    </source>
</reference>
<dbReference type="PATRIC" id="fig|54915.3.peg.2627"/>
<dbReference type="RefSeq" id="WP_049739734.1">
    <property type="nucleotide sequence ID" value="NZ_BJON01000014.1"/>
</dbReference>